<keyword evidence="3" id="KW-1185">Reference proteome</keyword>
<evidence type="ECO:0000313" key="2">
    <source>
        <dbReference type="EMBL" id="SCC48889.1"/>
    </source>
</evidence>
<dbReference type="STRING" id="1335309.GA0116948_110138"/>
<dbReference type="EMBL" id="FMAR01000010">
    <property type="protein sequence ID" value="SCC48889.1"/>
    <property type="molecule type" value="Genomic_DNA"/>
</dbReference>
<sequence length="369" mass="42730">MHAPFTQVLIRSFGKGFYRVHAGLLLFFFVAVVSYCFFINYAGTIPTSQITVASLVITLTFITSPFMMGAVFVVWALYAFKSWQYVAAQLSLPASQYLFYSATAFSRRRQFFSWYVAQLFIMLPALAYVLFALVLGGLYGHLQIPLWSLCYLLVLVAVSAGGYVVLANRLPGGTSRVGITRQWRKPFFSLFIYQLIHQHKVSWVLIKTASLAVMWYVALHGVQDFRALQLVVLLFVMAHVYLLYQDQRFETFQLKFGLNFPYSRSRLFAFLALRYAFIFLPEIGWLWLCFSLPWALLMTVWGLSMLVCLRSLLYVIGLHTGVYLRWVFVFFIGMFWGVMYGQVWACMALCLGLSAFWFYRFYYRGRSLV</sequence>
<feature type="transmembrane region" description="Helical" evidence="1">
    <location>
        <begin position="201"/>
        <end position="219"/>
    </location>
</feature>
<feature type="transmembrane region" description="Helical" evidence="1">
    <location>
        <begin position="344"/>
        <end position="363"/>
    </location>
</feature>
<dbReference type="AlphaFoldDB" id="A0A1C4EYR0"/>
<feature type="transmembrane region" description="Helical" evidence="1">
    <location>
        <begin position="112"/>
        <end position="138"/>
    </location>
</feature>
<evidence type="ECO:0000256" key="1">
    <source>
        <dbReference type="SAM" id="Phobius"/>
    </source>
</evidence>
<keyword evidence="1" id="KW-1133">Transmembrane helix</keyword>
<dbReference type="OrthoDB" id="628904at2"/>
<evidence type="ECO:0000313" key="3">
    <source>
        <dbReference type="Proteomes" id="UP000242818"/>
    </source>
</evidence>
<dbReference type="Proteomes" id="UP000242818">
    <property type="component" value="Unassembled WGS sequence"/>
</dbReference>
<name>A0A1C4EYR0_9BACT</name>
<feature type="transmembrane region" description="Helical" evidence="1">
    <location>
        <begin position="144"/>
        <end position="166"/>
    </location>
</feature>
<keyword evidence="1" id="KW-0472">Membrane</keyword>
<gene>
    <name evidence="2" type="ORF">GA0116948_110138</name>
</gene>
<feature type="transmembrane region" description="Helical" evidence="1">
    <location>
        <begin position="265"/>
        <end position="288"/>
    </location>
</feature>
<protein>
    <submittedName>
        <fullName evidence="2">Uncharacterized protein</fullName>
    </submittedName>
</protein>
<keyword evidence="1" id="KW-0812">Transmembrane</keyword>
<feature type="transmembrane region" description="Helical" evidence="1">
    <location>
        <begin position="20"/>
        <end position="43"/>
    </location>
</feature>
<organism evidence="2 3">
    <name type="scientific">Chitinophaga costaii</name>
    <dbReference type="NCBI Taxonomy" id="1335309"/>
    <lineage>
        <taxon>Bacteria</taxon>
        <taxon>Pseudomonadati</taxon>
        <taxon>Bacteroidota</taxon>
        <taxon>Chitinophagia</taxon>
        <taxon>Chitinophagales</taxon>
        <taxon>Chitinophagaceae</taxon>
        <taxon>Chitinophaga</taxon>
    </lineage>
</organism>
<feature type="transmembrane region" description="Helical" evidence="1">
    <location>
        <begin position="294"/>
        <end position="315"/>
    </location>
</feature>
<accession>A0A1C4EYR0</accession>
<feature type="transmembrane region" description="Helical" evidence="1">
    <location>
        <begin position="55"/>
        <end position="77"/>
    </location>
</feature>
<reference evidence="2 3" key="1">
    <citation type="submission" date="2016-08" db="EMBL/GenBank/DDBJ databases">
        <authorList>
            <person name="Seilhamer J.J."/>
        </authorList>
    </citation>
    <scope>NUCLEOTIDE SEQUENCE [LARGE SCALE GENOMIC DNA]</scope>
    <source>
        <strain evidence="2 3">A37T2</strain>
    </source>
</reference>
<proteinExistence type="predicted"/>
<feature type="transmembrane region" description="Helical" evidence="1">
    <location>
        <begin position="225"/>
        <end position="244"/>
    </location>
</feature>
<feature type="transmembrane region" description="Helical" evidence="1">
    <location>
        <begin position="322"/>
        <end position="338"/>
    </location>
</feature>
<dbReference type="RefSeq" id="WP_089713496.1">
    <property type="nucleotide sequence ID" value="NZ_FMAR01000010.1"/>
</dbReference>